<proteinExistence type="predicted"/>
<sequence>KSKLVDFVNSAILPYNPLNEEIYKCKRMETKEILALLMKHTNLLDKKTVSSFGKWLKSSKVDLLDSPDKRVFTCDNKKVQARNLYVMKEKDLGKIRFLKKYKYLN</sequence>
<protein>
    <submittedName>
        <fullName evidence="1">Uncharacterized protein</fullName>
    </submittedName>
</protein>
<organism evidence="1 2">
    <name type="scientific">Phycomyces blakesleeanus</name>
    <dbReference type="NCBI Taxonomy" id="4837"/>
    <lineage>
        <taxon>Eukaryota</taxon>
        <taxon>Fungi</taxon>
        <taxon>Fungi incertae sedis</taxon>
        <taxon>Mucoromycota</taxon>
        <taxon>Mucoromycotina</taxon>
        <taxon>Mucoromycetes</taxon>
        <taxon>Mucorales</taxon>
        <taxon>Phycomycetaceae</taxon>
        <taxon>Phycomyces</taxon>
    </lineage>
</organism>
<name>A0ABR3ARB0_PHYBL</name>
<accession>A0ABR3ARB0</accession>
<evidence type="ECO:0000313" key="1">
    <source>
        <dbReference type="EMBL" id="KAL0078057.1"/>
    </source>
</evidence>
<comment type="caution">
    <text evidence="1">The sequence shown here is derived from an EMBL/GenBank/DDBJ whole genome shotgun (WGS) entry which is preliminary data.</text>
</comment>
<gene>
    <name evidence="1" type="ORF">J3Q64DRAFT_1646462</name>
</gene>
<dbReference type="Proteomes" id="UP001448207">
    <property type="component" value="Unassembled WGS sequence"/>
</dbReference>
<reference evidence="1 2" key="1">
    <citation type="submission" date="2024-04" db="EMBL/GenBank/DDBJ databases">
        <title>Symmetric and asymmetric DNA N6-adenine methylation regulates different biological responses in Mucorales.</title>
        <authorList>
            <consortium name="Lawrence Berkeley National Laboratory"/>
            <person name="Lax C."/>
            <person name="Mondo S.J."/>
            <person name="Osorio-Concepcion M."/>
            <person name="Muszewska A."/>
            <person name="Corrochano-Luque M."/>
            <person name="Gutierrez G."/>
            <person name="Riley R."/>
            <person name="Lipzen A."/>
            <person name="Guo J."/>
            <person name="Hundley H."/>
            <person name="Amirebrahimi M."/>
            <person name="Ng V."/>
            <person name="Lorenzo-Gutierrez D."/>
            <person name="Binder U."/>
            <person name="Yang J."/>
            <person name="Song Y."/>
            <person name="Canovas D."/>
            <person name="Navarro E."/>
            <person name="Freitag M."/>
            <person name="Gabaldon T."/>
            <person name="Grigoriev I.V."/>
            <person name="Corrochano L.M."/>
            <person name="Nicolas F.E."/>
            <person name="Garre V."/>
        </authorList>
    </citation>
    <scope>NUCLEOTIDE SEQUENCE [LARGE SCALE GENOMIC DNA]</scope>
    <source>
        <strain evidence="1 2">L51</strain>
    </source>
</reference>
<feature type="non-terminal residue" evidence="1">
    <location>
        <position position="1"/>
    </location>
</feature>
<keyword evidence="2" id="KW-1185">Reference proteome</keyword>
<dbReference type="EMBL" id="JBCLYO010000026">
    <property type="protein sequence ID" value="KAL0078057.1"/>
    <property type="molecule type" value="Genomic_DNA"/>
</dbReference>
<evidence type="ECO:0000313" key="2">
    <source>
        <dbReference type="Proteomes" id="UP001448207"/>
    </source>
</evidence>